<proteinExistence type="predicted"/>
<organism evidence="2 3">
    <name type="scientific">Willisornis vidua</name>
    <name type="common">Xingu scale-backed antbird</name>
    <dbReference type="NCBI Taxonomy" id="1566151"/>
    <lineage>
        <taxon>Eukaryota</taxon>
        <taxon>Metazoa</taxon>
        <taxon>Chordata</taxon>
        <taxon>Craniata</taxon>
        <taxon>Vertebrata</taxon>
        <taxon>Euteleostomi</taxon>
        <taxon>Archelosauria</taxon>
        <taxon>Archosauria</taxon>
        <taxon>Dinosauria</taxon>
        <taxon>Saurischia</taxon>
        <taxon>Theropoda</taxon>
        <taxon>Coelurosauria</taxon>
        <taxon>Aves</taxon>
        <taxon>Neognathae</taxon>
        <taxon>Neoaves</taxon>
        <taxon>Telluraves</taxon>
        <taxon>Australaves</taxon>
        <taxon>Passeriformes</taxon>
        <taxon>Thamnophilidae</taxon>
        <taxon>Willisornis</taxon>
    </lineage>
</organism>
<evidence type="ECO:0000313" key="2">
    <source>
        <dbReference type="EMBL" id="KAJ7426257.1"/>
    </source>
</evidence>
<sequence>MDETGKSAPRIDETGRAAKAPRSSWCRKGEELEDAANMDMAVTSYLVYQEIPSVLPKSAPRMDEAGKAAKAPRSSWCREGEELEDAANMDMALTSHLIQQEISSAFPKSGIASDGLVPPKVIFSITDGDSQEEVGPWIVLLWVSSWFLSVQELMRPCPGGTAASELQNPKGLSGELTDMCVAEAAASLLQVEETFSACLARIDALVLKPLLQAEPNDQKGKELFKLFMLLNDRFQALWNLTEENHRLLKQKRSSCESFCIQDIYTIWKGDLFLSLYIHEVWKLHKTVLKQFLADFTSETSLALALHTVLHKPLRDHIQQYLLLLTKLNEGLKEGSEKDVVTSVIKEYVKLDSFISQVLDEACFTKALWKSLSYKFTVSPGWRRGNLF</sequence>
<dbReference type="PANTHER" id="PTHR46089:SF1">
    <property type="entry name" value="ALS2 C-TERMINAL-LIKE PROTEIN"/>
    <property type="match status" value="1"/>
</dbReference>
<gene>
    <name evidence="2" type="ORF">WISP_17546</name>
</gene>
<evidence type="ECO:0000313" key="3">
    <source>
        <dbReference type="Proteomes" id="UP001145742"/>
    </source>
</evidence>
<dbReference type="EMBL" id="WHWB01032270">
    <property type="protein sequence ID" value="KAJ7426257.1"/>
    <property type="molecule type" value="Genomic_DNA"/>
</dbReference>
<keyword evidence="3" id="KW-1185">Reference proteome</keyword>
<name>A0ABQ9DPJ7_9PASS</name>
<dbReference type="Proteomes" id="UP001145742">
    <property type="component" value="Unassembled WGS sequence"/>
</dbReference>
<comment type="caution">
    <text evidence="2">The sequence shown here is derived from an EMBL/GenBank/DDBJ whole genome shotgun (WGS) entry which is preliminary data.</text>
</comment>
<dbReference type="SUPFAM" id="SSF48065">
    <property type="entry name" value="DBL homology domain (DH-domain)"/>
    <property type="match status" value="1"/>
</dbReference>
<feature type="region of interest" description="Disordered" evidence="1">
    <location>
        <begin position="1"/>
        <end position="23"/>
    </location>
</feature>
<protein>
    <submittedName>
        <fullName evidence="2">Uncharacterized protein</fullName>
    </submittedName>
</protein>
<accession>A0ABQ9DPJ7</accession>
<evidence type="ECO:0000256" key="1">
    <source>
        <dbReference type="SAM" id="MobiDB-lite"/>
    </source>
</evidence>
<dbReference type="InterPro" id="IPR051984">
    <property type="entry name" value="Alsin"/>
</dbReference>
<dbReference type="PANTHER" id="PTHR46089">
    <property type="entry name" value="ALSIN HOMOLOG"/>
    <property type="match status" value="1"/>
</dbReference>
<reference evidence="2" key="1">
    <citation type="submission" date="2019-10" db="EMBL/GenBank/DDBJ databases">
        <authorList>
            <person name="Soares A.E.R."/>
            <person name="Aleixo A."/>
            <person name="Schneider P."/>
            <person name="Miyaki C.Y."/>
            <person name="Schneider M.P."/>
            <person name="Mello C."/>
            <person name="Vasconcelos A.T.R."/>
        </authorList>
    </citation>
    <scope>NUCLEOTIDE SEQUENCE</scope>
    <source>
        <tissue evidence="2">Muscle</tissue>
    </source>
</reference>
<dbReference type="InterPro" id="IPR035899">
    <property type="entry name" value="DBL_dom_sf"/>
</dbReference>